<reference evidence="1" key="1">
    <citation type="journal article" date="2020" name="Nature">
        <title>Giant virus diversity and host interactions through global metagenomics.</title>
        <authorList>
            <person name="Schulz F."/>
            <person name="Roux S."/>
            <person name="Paez-Espino D."/>
            <person name="Jungbluth S."/>
            <person name="Walsh D.A."/>
            <person name="Denef V.J."/>
            <person name="McMahon K.D."/>
            <person name="Konstantinidis K.T."/>
            <person name="Eloe-Fadrosh E.A."/>
            <person name="Kyrpides N.C."/>
            <person name="Woyke T."/>
        </authorList>
    </citation>
    <scope>NUCLEOTIDE SEQUENCE</scope>
    <source>
        <strain evidence="1">GVMAG-M-3300026093-6</strain>
    </source>
</reference>
<name>A0A6C0JEQ0_9ZZZZ</name>
<dbReference type="AlphaFoldDB" id="A0A6C0JEQ0"/>
<organism evidence="1">
    <name type="scientific">viral metagenome</name>
    <dbReference type="NCBI Taxonomy" id="1070528"/>
    <lineage>
        <taxon>unclassified sequences</taxon>
        <taxon>metagenomes</taxon>
        <taxon>organismal metagenomes</taxon>
    </lineage>
</organism>
<sequence>MYNFIDYNINIFAKNISNNFDIDINLLTKLSKTFNYKIITHTSKHHIYIDKNDNKYVLLFDDKLDKETFALNLIE</sequence>
<proteinExistence type="predicted"/>
<dbReference type="EMBL" id="MN740374">
    <property type="protein sequence ID" value="QHU03310.1"/>
    <property type="molecule type" value="Genomic_DNA"/>
</dbReference>
<evidence type="ECO:0000313" key="1">
    <source>
        <dbReference type="EMBL" id="QHU03310.1"/>
    </source>
</evidence>
<protein>
    <submittedName>
        <fullName evidence="1">Uncharacterized protein</fullName>
    </submittedName>
</protein>
<accession>A0A6C0JEQ0</accession>